<dbReference type="Gene3D" id="1.10.10.10">
    <property type="entry name" value="Winged helix-like DNA-binding domain superfamily/Winged helix DNA-binding domain"/>
    <property type="match status" value="1"/>
</dbReference>
<keyword evidence="3 6" id="KW-0238">DNA-binding</keyword>
<dbReference type="SMART" id="SM00862">
    <property type="entry name" value="Trans_reg_C"/>
    <property type="match status" value="1"/>
</dbReference>
<sequence length="974" mass="104792">MDTPGGTDPGASSAAGDDTPGPALRLEVLGPLQAWQGDTCLTLGPVQQRVVLSVLALHANRPLRREQLIEAVWGEAAPAYAVNLVHKYISGLRRAFDPVRSAGSPSRLLAWTDIGYRLSLPPGCLDLEVFDREIGRARAARAAGELPEAAQAVHAALQLWRGPAFDGLTSPLLDAERERLAQRRISVLEERIEIDLAMGNDQDLVAELQRLVAEHPMRERLRGSLMTALYRSGRQGEALTAFHAVARYLKEELGVDPSAELQDLYQRILTNDPALAGTAPPVRAVAEPAGADPGPVLPVPAQLPYAIPHFVGRDAELRHLDELIGPDGGDGMVIAAITGTAGVGKTSLAVHWAHRISGGFPDGQLYVDLRGFDPNLSAVEPGEALRGFLDALGVPARRVPATLEQQAALYRSLLAGRRVMVVLDNARDTEQVMPLLPGSAGCLVLVTSRNRLSGLVAAGAVAVPVDLLTADEGRQMLRGRLGPSRVEAEPGAVDDIIAVSARLPLALAIVAARAAAHPRFSLAALAGDLGQARGGLDAFVGENEATDARAVLSWSYHLLGAPAARLFRLLGLHPGPDISVAAAASLAGVAPSEARRLLAALCGAHLLDEVTPGRFGFHDLLRAYAAEQARAPGAAAEREQALVGMFDHYLHTAYAADRLLYPYRAPLEVGEPADGVTTAELADTKRAMAWFVAEHPNLLAAITLASAAGQHSYVYGLAWTMTAFLNYQGHWHDWAATMEAALRAARRLGDLGGQAQAHRLLNLAYLQLGRLDEAGDHARQALRVFAELGDLPGQARIHLNFGRVLERQCHFQQALDQARKALELFRLAGDPPGEADALNWVGWYHSQLGYHEQALEYCHQSLVVHQGSGDWPGRADTWDSLGYAHHHLGHHDEAISCYEQALALWHDLGDRYQVAMTLLRLGDTHRAAGDLLAARDAWLRAMRIFDGFGHPEAATVRSKLDLLTHGPRTDKGHR</sequence>
<dbReference type="PROSITE" id="PS51755">
    <property type="entry name" value="OMPR_PHOB"/>
    <property type="match status" value="1"/>
</dbReference>
<evidence type="ECO:0000256" key="5">
    <source>
        <dbReference type="PROSITE-ProRule" id="PRU00339"/>
    </source>
</evidence>
<dbReference type="EMBL" id="RJKL01000001">
    <property type="protein sequence ID" value="ROP34018.1"/>
    <property type="molecule type" value="Genomic_DNA"/>
</dbReference>
<dbReference type="PANTHER" id="PTHR35807">
    <property type="entry name" value="TRANSCRIPTIONAL REGULATOR REDD-RELATED"/>
    <property type="match status" value="1"/>
</dbReference>
<evidence type="ECO:0000259" key="8">
    <source>
        <dbReference type="PROSITE" id="PS51755"/>
    </source>
</evidence>
<dbReference type="Pfam" id="PF00486">
    <property type="entry name" value="Trans_reg_C"/>
    <property type="match status" value="1"/>
</dbReference>
<dbReference type="GO" id="GO:0000160">
    <property type="term" value="P:phosphorelay signal transduction system"/>
    <property type="evidence" value="ECO:0007669"/>
    <property type="project" value="InterPro"/>
</dbReference>
<reference evidence="9 10" key="1">
    <citation type="submission" date="2018-11" db="EMBL/GenBank/DDBJ databases">
        <title>Sequencing the genomes of 1000 actinobacteria strains.</title>
        <authorList>
            <person name="Klenk H.-P."/>
        </authorList>
    </citation>
    <scope>NUCLEOTIDE SEQUENCE [LARGE SCALE GENOMIC DNA]</scope>
    <source>
        <strain evidence="9 10">DSM 43634</strain>
    </source>
</reference>
<dbReference type="GO" id="GO:0043531">
    <property type="term" value="F:ADP binding"/>
    <property type="evidence" value="ECO:0007669"/>
    <property type="project" value="InterPro"/>
</dbReference>
<evidence type="ECO:0000256" key="7">
    <source>
        <dbReference type="SAM" id="MobiDB-lite"/>
    </source>
</evidence>
<dbReference type="Proteomes" id="UP000271683">
    <property type="component" value="Unassembled WGS sequence"/>
</dbReference>
<evidence type="ECO:0000256" key="3">
    <source>
        <dbReference type="ARBA" id="ARBA00023125"/>
    </source>
</evidence>
<dbReference type="SUPFAM" id="SSF46894">
    <property type="entry name" value="C-terminal effector domain of the bipartite response regulators"/>
    <property type="match status" value="1"/>
</dbReference>
<dbReference type="AlphaFoldDB" id="A0A3N1GUY7"/>
<gene>
    <name evidence="9" type="ORF">EDD30_7083</name>
</gene>
<feature type="DNA-binding region" description="OmpR/PhoB-type" evidence="6">
    <location>
        <begin position="15"/>
        <end position="120"/>
    </location>
</feature>
<dbReference type="PROSITE" id="PS50005">
    <property type="entry name" value="TPR"/>
    <property type="match status" value="1"/>
</dbReference>
<evidence type="ECO:0000313" key="10">
    <source>
        <dbReference type="Proteomes" id="UP000271683"/>
    </source>
</evidence>
<evidence type="ECO:0000256" key="6">
    <source>
        <dbReference type="PROSITE-ProRule" id="PRU01091"/>
    </source>
</evidence>
<dbReference type="SMART" id="SM01043">
    <property type="entry name" value="BTAD"/>
    <property type="match status" value="1"/>
</dbReference>
<dbReference type="InterPro" id="IPR051677">
    <property type="entry name" value="AfsR-DnrI-RedD_regulator"/>
</dbReference>
<keyword evidence="2" id="KW-0805">Transcription regulation</keyword>
<dbReference type="PANTHER" id="PTHR35807:SF1">
    <property type="entry name" value="TRANSCRIPTIONAL REGULATOR REDD"/>
    <property type="match status" value="1"/>
</dbReference>
<comment type="caution">
    <text evidence="9">The sequence shown here is derived from an EMBL/GenBank/DDBJ whole genome shotgun (WGS) entry which is preliminary data.</text>
</comment>
<dbReference type="Pfam" id="PF13424">
    <property type="entry name" value="TPR_12"/>
    <property type="match status" value="2"/>
</dbReference>
<dbReference type="Pfam" id="PF03704">
    <property type="entry name" value="BTAD"/>
    <property type="match status" value="1"/>
</dbReference>
<evidence type="ECO:0000256" key="4">
    <source>
        <dbReference type="ARBA" id="ARBA00023163"/>
    </source>
</evidence>
<dbReference type="InterPro" id="IPR005158">
    <property type="entry name" value="BTAD"/>
</dbReference>
<dbReference type="Gene3D" id="3.40.50.300">
    <property type="entry name" value="P-loop containing nucleotide triphosphate hydrolases"/>
    <property type="match status" value="1"/>
</dbReference>
<evidence type="ECO:0000313" key="9">
    <source>
        <dbReference type="EMBL" id="ROP34018.1"/>
    </source>
</evidence>
<dbReference type="InterPro" id="IPR001867">
    <property type="entry name" value="OmpR/PhoB-type_DNA-bd"/>
</dbReference>
<dbReference type="SMART" id="SM00028">
    <property type="entry name" value="TPR"/>
    <property type="match status" value="6"/>
</dbReference>
<dbReference type="GO" id="GO:0003677">
    <property type="term" value="F:DNA binding"/>
    <property type="evidence" value="ECO:0007669"/>
    <property type="project" value="UniProtKB-UniRule"/>
</dbReference>
<accession>A0A3N1GUY7</accession>
<feature type="region of interest" description="Disordered" evidence="7">
    <location>
        <begin position="1"/>
        <end position="22"/>
    </location>
</feature>
<proteinExistence type="inferred from homology"/>
<evidence type="ECO:0000256" key="2">
    <source>
        <dbReference type="ARBA" id="ARBA00023015"/>
    </source>
</evidence>
<dbReference type="CDD" id="cd15831">
    <property type="entry name" value="BTAD"/>
    <property type="match status" value="1"/>
</dbReference>
<name>A0A3N1GUY7_9ACTN</name>
<keyword evidence="5" id="KW-0802">TPR repeat</keyword>
<feature type="repeat" description="TPR" evidence="5">
    <location>
        <begin position="875"/>
        <end position="908"/>
    </location>
</feature>
<organism evidence="9 10">
    <name type="scientific">Couchioplanes caeruleus</name>
    <dbReference type="NCBI Taxonomy" id="56438"/>
    <lineage>
        <taxon>Bacteria</taxon>
        <taxon>Bacillati</taxon>
        <taxon>Actinomycetota</taxon>
        <taxon>Actinomycetes</taxon>
        <taxon>Micromonosporales</taxon>
        <taxon>Micromonosporaceae</taxon>
        <taxon>Couchioplanes</taxon>
    </lineage>
</organism>
<comment type="similarity">
    <text evidence="1">Belongs to the AfsR/DnrI/RedD regulatory family.</text>
</comment>
<dbReference type="PRINTS" id="PR00364">
    <property type="entry name" value="DISEASERSIST"/>
</dbReference>
<dbReference type="InterPro" id="IPR011990">
    <property type="entry name" value="TPR-like_helical_dom_sf"/>
</dbReference>
<dbReference type="RefSeq" id="WP_211277742.1">
    <property type="nucleotide sequence ID" value="NZ_RJKL01000001.1"/>
</dbReference>
<feature type="domain" description="OmpR/PhoB-type" evidence="8">
    <location>
        <begin position="15"/>
        <end position="120"/>
    </location>
</feature>
<protein>
    <submittedName>
        <fullName evidence="9">DNA-binding SARP family transcriptional activator</fullName>
    </submittedName>
</protein>
<dbReference type="InterPro" id="IPR016032">
    <property type="entry name" value="Sig_transdc_resp-reg_C-effctor"/>
</dbReference>
<dbReference type="InterPro" id="IPR036388">
    <property type="entry name" value="WH-like_DNA-bd_sf"/>
</dbReference>
<dbReference type="GO" id="GO:0006355">
    <property type="term" value="P:regulation of DNA-templated transcription"/>
    <property type="evidence" value="ECO:0007669"/>
    <property type="project" value="InterPro"/>
</dbReference>
<evidence type="ECO:0000256" key="1">
    <source>
        <dbReference type="ARBA" id="ARBA00005820"/>
    </source>
</evidence>
<dbReference type="InterPro" id="IPR027417">
    <property type="entry name" value="P-loop_NTPase"/>
</dbReference>
<dbReference type="Gene3D" id="1.25.40.10">
    <property type="entry name" value="Tetratricopeptide repeat domain"/>
    <property type="match status" value="2"/>
</dbReference>
<dbReference type="InterPro" id="IPR019734">
    <property type="entry name" value="TPR_rpt"/>
</dbReference>
<keyword evidence="4" id="KW-0804">Transcription</keyword>
<dbReference type="SUPFAM" id="SSF52540">
    <property type="entry name" value="P-loop containing nucleoside triphosphate hydrolases"/>
    <property type="match status" value="1"/>
</dbReference>
<dbReference type="SUPFAM" id="SSF48452">
    <property type="entry name" value="TPR-like"/>
    <property type="match status" value="2"/>
</dbReference>